<reference evidence="6 7" key="1">
    <citation type="journal article" date="2021" name="Nat. Plants">
        <title>The Taxus genome provides insights into paclitaxel biosynthesis.</title>
        <authorList>
            <person name="Xiong X."/>
            <person name="Gou J."/>
            <person name="Liao Q."/>
            <person name="Li Y."/>
            <person name="Zhou Q."/>
            <person name="Bi G."/>
            <person name="Li C."/>
            <person name="Du R."/>
            <person name="Wang X."/>
            <person name="Sun T."/>
            <person name="Guo L."/>
            <person name="Liang H."/>
            <person name="Lu P."/>
            <person name="Wu Y."/>
            <person name="Zhang Z."/>
            <person name="Ro D.K."/>
            <person name="Shang Y."/>
            <person name="Huang S."/>
            <person name="Yan J."/>
        </authorList>
    </citation>
    <scope>NUCLEOTIDE SEQUENCE [LARGE SCALE GENOMIC DNA]</scope>
    <source>
        <strain evidence="6">Ta-2019</strain>
    </source>
</reference>
<keyword evidence="3" id="KW-0378">Hydrolase</keyword>
<feature type="domain" description="ZZ-type" evidence="5">
    <location>
        <begin position="204"/>
        <end position="249"/>
    </location>
</feature>
<evidence type="ECO:0000256" key="4">
    <source>
        <dbReference type="ARBA" id="ARBA00022833"/>
    </source>
</evidence>
<keyword evidence="1" id="KW-0479">Metal-binding</keyword>
<dbReference type="Proteomes" id="UP000824469">
    <property type="component" value="Unassembled WGS sequence"/>
</dbReference>
<dbReference type="Gene3D" id="3.30.60.90">
    <property type="match status" value="1"/>
</dbReference>
<comment type="caution">
    <text evidence="6">The sequence shown here is derived from an EMBL/GenBank/DDBJ whole genome shotgun (WGS) entry which is preliminary data.</text>
</comment>
<organism evidence="6 7">
    <name type="scientific">Taxus chinensis</name>
    <name type="common">Chinese yew</name>
    <name type="synonym">Taxus wallichiana var. chinensis</name>
    <dbReference type="NCBI Taxonomy" id="29808"/>
    <lineage>
        <taxon>Eukaryota</taxon>
        <taxon>Viridiplantae</taxon>
        <taxon>Streptophyta</taxon>
        <taxon>Embryophyta</taxon>
        <taxon>Tracheophyta</taxon>
        <taxon>Spermatophyta</taxon>
        <taxon>Pinopsida</taxon>
        <taxon>Pinidae</taxon>
        <taxon>Conifers II</taxon>
        <taxon>Cupressales</taxon>
        <taxon>Taxaceae</taxon>
        <taxon>Taxus</taxon>
    </lineage>
</organism>
<evidence type="ECO:0000256" key="2">
    <source>
        <dbReference type="ARBA" id="ARBA00022771"/>
    </source>
</evidence>
<dbReference type="PANTHER" id="PTHR48153">
    <property type="entry name" value="UFM1-SPECIFIC PROTEASE 2"/>
    <property type="match status" value="1"/>
</dbReference>
<dbReference type="Pfam" id="PF00569">
    <property type="entry name" value="ZZ"/>
    <property type="match status" value="1"/>
</dbReference>
<proteinExistence type="predicted"/>
<keyword evidence="2" id="KW-0863">Zinc-finger</keyword>
<keyword evidence="7" id="KW-1185">Reference proteome</keyword>
<dbReference type="GO" id="GO:0019783">
    <property type="term" value="F:ubiquitin-like protein peptidase activity"/>
    <property type="evidence" value="ECO:0007669"/>
    <property type="project" value="UniProtKB-ARBA"/>
</dbReference>
<protein>
    <recommendedName>
        <fullName evidence="5">ZZ-type domain-containing protein</fullName>
    </recommendedName>
</protein>
<evidence type="ECO:0000256" key="1">
    <source>
        <dbReference type="ARBA" id="ARBA00022723"/>
    </source>
</evidence>
<evidence type="ECO:0000259" key="5">
    <source>
        <dbReference type="SMART" id="SM00291"/>
    </source>
</evidence>
<evidence type="ECO:0000313" key="7">
    <source>
        <dbReference type="Proteomes" id="UP000824469"/>
    </source>
</evidence>
<keyword evidence="4" id="KW-0862">Zinc</keyword>
<dbReference type="InterPro" id="IPR043145">
    <property type="entry name" value="Znf_ZZ_sf"/>
</dbReference>
<dbReference type="Gene3D" id="3.90.70.130">
    <property type="match status" value="2"/>
</dbReference>
<evidence type="ECO:0000256" key="3">
    <source>
        <dbReference type="ARBA" id="ARBA00022801"/>
    </source>
</evidence>
<dbReference type="InterPro" id="IPR012462">
    <property type="entry name" value="UFSP1/2_DUB_cat"/>
</dbReference>
<accession>A0AA38LFA4</accession>
<dbReference type="SMART" id="SM00291">
    <property type="entry name" value="ZnF_ZZ"/>
    <property type="match status" value="1"/>
</dbReference>
<name>A0AA38LFA4_TAXCH</name>
<dbReference type="PANTHER" id="PTHR48153:SF4">
    <property type="entry name" value="UBIQUITIN CARBOXYL-TERMINAL HYDROLASE MUG105"/>
    <property type="match status" value="1"/>
</dbReference>
<evidence type="ECO:0000313" key="6">
    <source>
        <dbReference type="EMBL" id="KAH9321741.1"/>
    </source>
</evidence>
<gene>
    <name evidence="6" type="ORF">KI387_016380</name>
</gene>
<dbReference type="OMA" id="HANAHFD"/>
<sequence>MAGKKGLLKILDGEHIYNQISCLISCQPRSSFYRIEEGLMTLLRKCLEAEHGLTCCAISGHIDHFQSLSSEDLGWGCGWRNIQMLSSHILIQTYGAREMLYGGSGFIPDIASLQRWLEIAWQRGFDIMGADSFNFEIYGSKKWIGTTECAALLRSFGIRARILDFGCEAVKNRNSLANALKETQGRARGTLHTNHTSGPLDKFLHFEFQCDGCKAYPIKGSVFTTRERENFHLCSVCMDTGKYASSEFLKTDTTCSSAINGNGKESLKGKRDNHQVLVDWVWNYFAGDNNMHSKVPLHQFRERIITSQRTPLYFQHDGHSRTIVGIQRRYKSLNGRDEEAILLVLDPAQRTEELAKALRGNSGWQKLVKRGVHTLRKPEYQ</sequence>
<dbReference type="EMBL" id="JAHRHJ020000003">
    <property type="protein sequence ID" value="KAH9321741.1"/>
    <property type="molecule type" value="Genomic_DNA"/>
</dbReference>
<dbReference type="InterPro" id="IPR000433">
    <property type="entry name" value="Znf_ZZ"/>
</dbReference>
<dbReference type="AlphaFoldDB" id="A0AA38LFA4"/>
<dbReference type="GO" id="GO:0008270">
    <property type="term" value="F:zinc ion binding"/>
    <property type="evidence" value="ECO:0007669"/>
    <property type="project" value="UniProtKB-KW"/>
</dbReference>
<dbReference type="Pfam" id="PF07910">
    <property type="entry name" value="Peptidase_C78"/>
    <property type="match status" value="2"/>
</dbReference>
<dbReference type="SUPFAM" id="SSF57850">
    <property type="entry name" value="RING/U-box"/>
    <property type="match status" value="1"/>
</dbReference>
<feature type="non-terminal residue" evidence="6">
    <location>
        <position position="1"/>
    </location>
</feature>